<evidence type="ECO:0000313" key="2">
    <source>
        <dbReference type="Proteomes" id="UP001331561"/>
    </source>
</evidence>
<protein>
    <recommendedName>
        <fullName evidence="3">Acyl carrier protein</fullName>
    </recommendedName>
</protein>
<evidence type="ECO:0000313" key="1">
    <source>
        <dbReference type="EMBL" id="MEC5387821.1"/>
    </source>
</evidence>
<comment type="caution">
    <text evidence="1">The sequence shown here is derived from an EMBL/GenBank/DDBJ whole genome shotgun (WGS) entry which is preliminary data.</text>
</comment>
<organism evidence="1 2">
    <name type="scientific">Uliginosibacterium silvisoli</name>
    <dbReference type="NCBI Taxonomy" id="3114758"/>
    <lineage>
        <taxon>Bacteria</taxon>
        <taxon>Pseudomonadati</taxon>
        <taxon>Pseudomonadota</taxon>
        <taxon>Betaproteobacteria</taxon>
        <taxon>Rhodocyclales</taxon>
        <taxon>Zoogloeaceae</taxon>
        <taxon>Uliginosibacterium</taxon>
    </lineage>
</organism>
<accession>A0ABU6K8Q6</accession>
<dbReference type="EMBL" id="JAYXHS010000004">
    <property type="protein sequence ID" value="MEC5387821.1"/>
    <property type="molecule type" value="Genomic_DNA"/>
</dbReference>
<dbReference type="Proteomes" id="UP001331561">
    <property type="component" value="Unassembled WGS sequence"/>
</dbReference>
<reference evidence="1 2" key="1">
    <citation type="submission" date="2024-01" db="EMBL/GenBank/DDBJ databases">
        <title>Uliginosibacterium soil sp. nov.</title>
        <authorList>
            <person name="Lv Y."/>
        </authorList>
    </citation>
    <scope>NUCLEOTIDE SEQUENCE [LARGE SCALE GENOMIC DNA]</scope>
    <source>
        <strain evidence="1 2">H3</strain>
    </source>
</reference>
<keyword evidence="2" id="KW-1185">Reference proteome</keyword>
<proteinExistence type="predicted"/>
<gene>
    <name evidence="1" type="ORF">VVD49_18965</name>
</gene>
<name>A0ABU6K8Q6_9RHOO</name>
<sequence>MLKDQIVSELLINRESGVMKIDDDYELDSLAKLEVIAFLENVKAGFLDNCFDAVADAGSLDAILTVFDSYQVVTEVA</sequence>
<evidence type="ECO:0008006" key="3">
    <source>
        <dbReference type="Google" id="ProtNLM"/>
    </source>
</evidence>
<dbReference type="RefSeq" id="WP_327600795.1">
    <property type="nucleotide sequence ID" value="NZ_JAYXHS010000004.1"/>
</dbReference>